<proteinExistence type="predicted"/>
<dbReference type="Proteomes" id="UP000335496">
    <property type="component" value="Unassembled WGS sequence"/>
</dbReference>
<evidence type="ECO:0000313" key="1">
    <source>
        <dbReference type="EMBL" id="KAA5275891.1"/>
    </source>
</evidence>
<evidence type="ECO:0000313" key="2">
    <source>
        <dbReference type="Proteomes" id="UP000335496"/>
    </source>
</evidence>
<sequence>MLFCNPYLFLSQILFFNKNLSFFDMQIKKLFLKVQRKTRYIYRKTIKKACSSINIQRVS</sequence>
<dbReference type="EMBL" id="VVZX01000004">
    <property type="protein sequence ID" value="KAA5275891.1"/>
    <property type="molecule type" value="Genomic_DNA"/>
</dbReference>
<keyword evidence="2" id="KW-1185">Reference proteome</keyword>
<comment type="caution">
    <text evidence="1">The sequence shown here is derived from an EMBL/GenBank/DDBJ whole genome shotgun (WGS) entry which is preliminary data.</text>
</comment>
<accession>A0ABQ6SGL6</accession>
<name>A0ABQ6SGL6_9BACE</name>
<reference evidence="1 2" key="1">
    <citation type="journal article" date="2019" name="Nat. Med.">
        <title>A library of human gut bacterial isolates paired with longitudinal multiomics data enables mechanistic microbiome research.</title>
        <authorList>
            <person name="Poyet M."/>
            <person name="Groussin M."/>
            <person name="Gibbons S.M."/>
            <person name="Avila-Pacheco J."/>
            <person name="Jiang X."/>
            <person name="Kearney S.M."/>
            <person name="Perrotta A.R."/>
            <person name="Berdy B."/>
            <person name="Zhao S."/>
            <person name="Lieberman T.D."/>
            <person name="Swanson P.K."/>
            <person name="Smith M."/>
            <person name="Roesemann S."/>
            <person name="Alexander J.E."/>
            <person name="Rich S.A."/>
            <person name="Livny J."/>
            <person name="Vlamakis H."/>
            <person name="Clish C."/>
            <person name="Bullock K."/>
            <person name="Deik A."/>
            <person name="Scott J."/>
            <person name="Pierce K.A."/>
            <person name="Xavier R.J."/>
            <person name="Alm E.J."/>
        </authorList>
    </citation>
    <scope>NUCLEOTIDE SEQUENCE [LARGE SCALE GENOMIC DNA]</scope>
    <source>
        <strain evidence="1 2">BIOML-A1</strain>
    </source>
</reference>
<gene>
    <name evidence="1" type="ORF">F2Z23_04155</name>
</gene>
<protein>
    <submittedName>
        <fullName evidence="1">Uncharacterized protein</fullName>
    </submittedName>
</protein>
<organism evidence="1 2">
    <name type="scientific">Bacteroides eggerthii</name>
    <dbReference type="NCBI Taxonomy" id="28111"/>
    <lineage>
        <taxon>Bacteria</taxon>
        <taxon>Pseudomonadati</taxon>
        <taxon>Bacteroidota</taxon>
        <taxon>Bacteroidia</taxon>
        <taxon>Bacteroidales</taxon>
        <taxon>Bacteroidaceae</taxon>
        <taxon>Bacteroides</taxon>
    </lineage>
</organism>